<dbReference type="PANTHER" id="PTHR42678">
    <property type="entry name" value="AMIDASE"/>
    <property type="match status" value="1"/>
</dbReference>
<dbReference type="PANTHER" id="PTHR42678:SF34">
    <property type="entry name" value="OS04G0183300 PROTEIN"/>
    <property type="match status" value="1"/>
</dbReference>
<sequence length="539" mass="57844">MGSFPMLKRVVWIGMLVLGATNSACYPTQVGGLDLLRASTKDVSEALQAGNVTSVQLVDAYLARIDAHNVKGLGLRAVIETAPIDKVRAIAHRLDVERTNNQVRSPLHGVPILVKDNFDTATELGMNTTAGSFVLLKDGGEVVGDAFVIKQLRNAGAIILAKANLMEWSGISGVNASAWSPRGGQVSSPFVAGGFAAGGDPGGSSSGPGAGVAAGFAPLAFGSDTEASIVLPSSRGALYGLRPSTGMTSRTGVVPISSSQDTTGPLGKSTWDVAVSLSIMAGLDPDDPYTIPAEPFRQDDYTKFITANGFKGLRIGVVREPFFESETARQRLMVSSFNESLAKMAFLGATVLETPLPNKDKWNYTFVGGPERANNGTIQIQYDLKYDMAHYLATRRHNSSLSSLEDVINSMVEWWSLESPEGQCCYPTFIAADQVGDRETSGEYWLAKYAQERLYEEGPAFLFRNYNLDIIVLPSEFNSARLGAVGRLPVGNVPLGYDDIQLPFGLAFVGQRYDEGTVIRAMSAYEANFPARRVPTTLN</sequence>
<protein>
    <recommendedName>
        <fullName evidence="2">Amidase domain-containing protein</fullName>
    </recommendedName>
</protein>
<feature type="domain" description="Amidase" evidence="2">
    <location>
        <begin position="57"/>
        <end position="478"/>
    </location>
</feature>
<feature type="signal peptide" evidence="1">
    <location>
        <begin position="1"/>
        <end position="23"/>
    </location>
</feature>
<dbReference type="SUPFAM" id="SSF75304">
    <property type="entry name" value="Amidase signature (AS) enzymes"/>
    <property type="match status" value="1"/>
</dbReference>
<evidence type="ECO:0000259" key="2">
    <source>
        <dbReference type="Pfam" id="PF01425"/>
    </source>
</evidence>
<gene>
    <name evidence="3" type="ORF">PENSOL_c019G08531</name>
</gene>
<evidence type="ECO:0000313" key="3">
    <source>
        <dbReference type="EMBL" id="OQD95677.1"/>
    </source>
</evidence>
<proteinExistence type="predicted"/>
<dbReference type="InterPro" id="IPR023631">
    <property type="entry name" value="Amidase_dom"/>
</dbReference>
<dbReference type="STRING" id="60172.A0A1V6R316"/>
<comment type="caution">
    <text evidence="3">The sequence shown here is derived from an EMBL/GenBank/DDBJ whole genome shotgun (WGS) entry which is preliminary data.</text>
</comment>
<dbReference type="Proteomes" id="UP000191612">
    <property type="component" value="Unassembled WGS sequence"/>
</dbReference>
<keyword evidence="1" id="KW-0732">Signal</keyword>
<keyword evidence="4" id="KW-1185">Reference proteome</keyword>
<name>A0A1V6R316_9EURO</name>
<evidence type="ECO:0000313" key="4">
    <source>
        <dbReference type="Proteomes" id="UP000191612"/>
    </source>
</evidence>
<dbReference type="InterPro" id="IPR036928">
    <property type="entry name" value="AS_sf"/>
</dbReference>
<organism evidence="3 4">
    <name type="scientific">Penicillium solitum</name>
    <dbReference type="NCBI Taxonomy" id="60172"/>
    <lineage>
        <taxon>Eukaryota</taxon>
        <taxon>Fungi</taxon>
        <taxon>Dikarya</taxon>
        <taxon>Ascomycota</taxon>
        <taxon>Pezizomycotina</taxon>
        <taxon>Eurotiomycetes</taxon>
        <taxon>Eurotiomycetidae</taxon>
        <taxon>Eurotiales</taxon>
        <taxon>Aspergillaceae</taxon>
        <taxon>Penicillium</taxon>
    </lineage>
</organism>
<dbReference type="EMBL" id="MDYO01000019">
    <property type="protein sequence ID" value="OQD95677.1"/>
    <property type="molecule type" value="Genomic_DNA"/>
</dbReference>
<feature type="chain" id="PRO_5013388574" description="Amidase domain-containing protein" evidence="1">
    <location>
        <begin position="24"/>
        <end position="539"/>
    </location>
</feature>
<dbReference type="Pfam" id="PF01425">
    <property type="entry name" value="Amidase"/>
    <property type="match status" value="1"/>
</dbReference>
<dbReference type="Gene3D" id="3.90.1300.10">
    <property type="entry name" value="Amidase signature (AS) domain"/>
    <property type="match status" value="1"/>
</dbReference>
<evidence type="ECO:0000256" key="1">
    <source>
        <dbReference type="SAM" id="SignalP"/>
    </source>
</evidence>
<accession>A0A1V6R316</accession>
<dbReference type="AlphaFoldDB" id="A0A1V6R316"/>
<reference evidence="4" key="1">
    <citation type="journal article" date="2017" name="Nat. Microbiol.">
        <title>Global analysis of biosynthetic gene clusters reveals vast potential of secondary metabolite production in Penicillium species.</title>
        <authorList>
            <person name="Nielsen J.C."/>
            <person name="Grijseels S."/>
            <person name="Prigent S."/>
            <person name="Ji B."/>
            <person name="Dainat J."/>
            <person name="Nielsen K.F."/>
            <person name="Frisvad J.C."/>
            <person name="Workman M."/>
            <person name="Nielsen J."/>
        </authorList>
    </citation>
    <scope>NUCLEOTIDE SEQUENCE [LARGE SCALE GENOMIC DNA]</scope>
    <source>
        <strain evidence="4">IBT 29525</strain>
    </source>
</reference>